<evidence type="ECO:0000313" key="3">
    <source>
        <dbReference type="Proteomes" id="UP000199675"/>
    </source>
</evidence>
<organism evidence="2 3">
    <name type="scientific">Marinobacter mobilis</name>
    <dbReference type="NCBI Taxonomy" id="488533"/>
    <lineage>
        <taxon>Bacteria</taxon>
        <taxon>Pseudomonadati</taxon>
        <taxon>Pseudomonadota</taxon>
        <taxon>Gammaproteobacteria</taxon>
        <taxon>Pseudomonadales</taxon>
        <taxon>Marinobacteraceae</taxon>
        <taxon>Marinobacter</taxon>
    </lineage>
</organism>
<evidence type="ECO:0000256" key="1">
    <source>
        <dbReference type="SAM" id="SignalP"/>
    </source>
</evidence>
<feature type="signal peptide" evidence="1">
    <location>
        <begin position="1"/>
        <end position="44"/>
    </location>
</feature>
<sequence>MVTFLHYPVRGQQVVTAIAKQGAFACLRVWCVVSCSLVAGTAAAADQRAGGYVEAGASWLYFNYQETGSAGQVLNEETGDIPGVYVAWSSVFGSYAWARLEASYASHSVTYEGQTQAGAPLTTSTHERLIHYDGRVGGQWLQNAIAVRPFLSVRYQRWDREIQPTASSLALNEYYRWWEAGVGVESCGSGWSWAAEVCLDLGVFRTTAAEVEVALGSDPDNYPVLEPGDGSGYRVQLRWSPPASSHLVVSLFHAAWDFDRSDSELVRLGFAQLRIREPASEASRQGVRVALRF</sequence>
<dbReference type="STRING" id="488533.SAMN04487960_102207"/>
<keyword evidence="1" id="KW-0732">Signal</keyword>
<dbReference type="SUPFAM" id="SSF69917">
    <property type="entry name" value="OMPT-like"/>
    <property type="match status" value="1"/>
</dbReference>
<evidence type="ECO:0000313" key="2">
    <source>
        <dbReference type="EMBL" id="SDW34092.1"/>
    </source>
</evidence>
<dbReference type="Proteomes" id="UP000199675">
    <property type="component" value="Unassembled WGS sequence"/>
</dbReference>
<feature type="chain" id="PRO_5011679080" evidence="1">
    <location>
        <begin position="45"/>
        <end position="293"/>
    </location>
</feature>
<accession>A0A1H2SR51</accession>
<dbReference type="EMBL" id="FNNE01000002">
    <property type="protein sequence ID" value="SDW34092.1"/>
    <property type="molecule type" value="Genomic_DNA"/>
</dbReference>
<keyword evidence="3" id="KW-1185">Reference proteome</keyword>
<protein>
    <submittedName>
        <fullName evidence="2">Uncharacterized protein</fullName>
    </submittedName>
</protein>
<dbReference type="GO" id="GO:0004190">
    <property type="term" value="F:aspartic-type endopeptidase activity"/>
    <property type="evidence" value="ECO:0007669"/>
    <property type="project" value="InterPro"/>
</dbReference>
<proteinExistence type="predicted"/>
<reference evidence="2 3" key="1">
    <citation type="submission" date="2016-10" db="EMBL/GenBank/DDBJ databases">
        <authorList>
            <person name="de Groot N.N."/>
        </authorList>
    </citation>
    <scope>NUCLEOTIDE SEQUENCE [LARGE SCALE GENOMIC DNA]</scope>
    <source>
        <strain evidence="2 3">CGMCC 1.7059</strain>
    </source>
</reference>
<dbReference type="AlphaFoldDB" id="A0A1H2SR51"/>
<gene>
    <name evidence="2" type="ORF">SAMN04487960_102207</name>
</gene>
<name>A0A1H2SR51_9GAMM</name>
<dbReference type="InterPro" id="IPR020080">
    <property type="entry name" value="OM_adhesin/peptidase_omptin"/>
</dbReference>